<feature type="domain" description="HTH tetR-type" evidence="3">
    <location>
        <begin position="17"/>
        <end position="77"/>
    </location>
</feature>
<accession>A0ABY5CZ60</accession>
<dbReference type="SUPFAM" id="SSF46689">
    <property type="entry name" value="Homeodomain-like"/>
    <property type="match status" value="1"/>
</dbReference>
<feature type="DNA-binding region" description="H-T-H motif" evidence="2">
    <location>
        <begin position="40"/>
        <end position="59"/>
    </location>
</feature>
<dbReference type="EMBL" id="CP099837">
    <property type="protein sequence ID" value="USY17131.1"/>
    <property type="molecule type" value="Genomic_DNA"/>
</dbReference>
<organism evidence="4 5">
    <name type="scientific">Nocardiopsis exhalans</name>
    <dbReference type="NCBI Taxonomy" id="163604"/>
    <lineage>
        <taxon>Bacteria</taxon>
        <taxon>Bacillati</taxon>
        <taxon>Actinomycetota</taxon>
        <taxon>Actinomycetes</taxon>
        <taxon>Streptosporangiales</taxon>
        <taxon>Nocardiopsidaceae</taxon>
        <taxon>Nocardiopsis</taxon>
    </lineage>
</organism>
<reference evidence="4" key="1">
    <citation type="submission" date="2022-06" db="EMBL/GenBank/DDBJ databases">
        <authorList>
            <person name="Ping M."/>
        </authorList>
    </citation>
    <scope>NUCLEOTIDE SEQUENCE</scope>
    <source>
        <strain evidence="4">JCM11759T</strain>
    </source>
</reference>
<dbReference type="InterPro" id="IPR023772">
    <property type="entry name" value="DNA-bd_HTH_TetR-type_CS"/>
</dbReference>
<evidence type="ECO:0000313" key="4">
    <source>
        <dbReference type="EMBL" id="USY17131.1"/>
    </source>
</evidence>
<proteinExistence type="predicted"/>
<sequence>MATTKNNRTGTKGVPRAQREQLILDAAAHEFAHHGYATASVAAIAQRSDISKPLVYAYFNSKEGLSQACLHRAGKPLVQAVTDAQLPAPAHIRAAATLQAIFTTLQPRPHDWSVLYDPTLPPGTPTTTAQHYRQRLNSLGATGISQILNHHGDHDPHDHDLLTQVWFSTVTTAVTWWLAHPEHSAQDMTHRCQRLLNTLLTHPT</sequence>
<dbReference type="PANTHER" id="PTHR30055:SF158">
    <property type="entry name" value="POSSIBLE TRANSCRIPTIONAL REGULATORY PROTEIN (PROBABLY TETR-FAMILY)"/>
    <property type="match status" value="1"/>
</dbReference>
<dbReference type="Pfam" id="PF00440">
    <property type="entry name" value="TetR_N"/>
    <property type="match status" value="1"/>
</dbReference>
<evidence type="ECO:0000256" key="1">
    <source>
        <dbReference type="ARBA" id="ARBA00023125"/>
    </source>
</evidence>
<dbReference type="PRINTS" id="PR00455">
    <property type="entry name" value="HTHTETR"/>
</dbReference>
<dbReference type="InterPro" id="IPR009057">
    <property type="entry name" value="Homeodomain-like_sf"/>
</dbReference>
<dbReference type="PANTHER" id="PTHR30055">
    <property type="entry name" value="HTH-TYPE TRANSCRIPTIONAL REGULATOR RUTR"/>
    <property type="match status" value="1"/>
</dbReference>
<evidence type="ECO:0000313" key="5">
    <source>
        <dbReference type="Proteomes" id="UP001055940"/>
    </source>
</evidence>
<dbReference type="PROSITE" id="PS01081">
    <property type="entry name" value="HTH_TETR_1"/>
    <property type="match status" value="1"/>
</dbReference>
<dbReference type="InterPro" id="IPR050109">
    <property type="entry name" value="HTH-type_TetR-like_transc_reg"/>
</dbReference>
<dbReference type="RefSeq" id="WP_254416718.1">
    <property type="nucleotide sequence ID" value="NZ_BAAAJB010000051.1"/>
</dbReference>
<gene>
    <name evidence="4" type="ORF">NE857_17370</name>
</gene>
<keyword evidence="1 2" id="KW-0238">DNA-binding</keyword>
<dbReference type="Gene3D" id="1.10.357.10">
    <property type="entry name" value="Tetracycline Repressor, domain 2"/>
    <property type="match status" value="1"/>
</dbReference>
<evidence type="ECO:0000256" key="2">
    <source>
        <dbReference type="PROSITE-ProRule" id="PRU00335"/>
    </source>
</evidence>
<keyword evidence="5" id="KW-1185">Reference proteome</keyword>
<dbReference type="PROSITE" id="PS50977">
    <property type="entry name" value="HTH_TETR_2"/>
    <property type="match status" value="1"/>
</dbReference>
<protein>
    <submittedName>
        <fullName evidence="4">TetR/AcrR family transcriptional regulator</fullName>
    </submittedName>
</protein>
<dbReference type="Proteomes" id="UP001055940">
    <property type="component" value="Chromosome"/>
</dbReference>
<evidence type="ECO:0000259" key="3">
    <source>
        <dbReference type="PROSITE" id="PS50977"/>
    </source>
</evidence>
<dbReference type="InterPro" id="IPR001647">
    <property type="entry name" value="HTH_TetR"/>
</dbReference>
<name>A0ABY5CZ60_9ACTN</name>